<proteinExistence type="predicted"/>
<accession>A0A849HI95</accession>
<protein>
    <recommendedName>
        <fullName evidence="3">HicB family toxin-antitoxin system</fullName>
    </recommendedName>
</protein>
<dbReference type="EMBL" id="JABEPQ010000001">
    <property type="protein sequence ID" value="NNM44427.1"/>
    <property type="molecule type" value="Genomic_DNA"/>
</dbReference>
<gene>
    <name evidence="1" type="ORF">HJG52_00190</name>
</gene>
<comment type="caution">
    <text evidence="1">The sequence shown here is derived from an EMBL/GenBank/DDBJ whole genome shotgun (WGS) entry which is preliminary data.</text>
</comment>
<dbReference type="AlphaFoldDB" id="A0A849HI95"/>
<dbReference type="RefSeq" id="WP_171241584.1">
    <property type="nucleotide sequence ID" value="NZ_JABEPQ010000001.1"/>
</dbReference>
<evidence type="ECO:0000313" key="2">
    <source>
        <dbReference type="Proteomes" id="UP000588586"/>
    </source>
</evidence>
<organism evidence="1 2">
    <name type="scientific">Knoellia koreensis</name>
    <dbReference type="NCBI Taxonomy" id="2730921"/>
    <lineage>
        <taxon>Bacteria</taxon>
        <taxon>Bacillati</taxon>
        <taxon>Actinomycetota</taxon>
        <taxon>Actinomycetes</taxon>
        <taxon>Micrococcales</taxon>
        <taxon>Intrasporangiaceae</taxon>
        <taxon>Knoellia</taxon>
    </lineage>
</organism>
<reference evidence="1 2" key="1">
    <citation type="submission" date="2020-04" db="EMBL/GenBank/DDBJ databases">
        <title>Knoellia sp. isolate from air conditioner.</title>
        <authorList>
            <person name="Chea S."/>
            <person name="Kim D.-U."/>
        </authorList>
    </citation>
    <scope>NUCLEOTIDE SEQUENCE [LARGE SCALE GENOMIC DNA]</scope>
    <source>
        <strain evidence="1 2">DB2414S</strain>
    </source>
</reference>
<dbReference type="Proteomes" id="UP000588586">
    <property type="component" value="Unassembled WGS sequence"/>
</dbReference>
<name>A0A849HI95_9MICO</name>
<sequence>MKKTYEAVVERDGRFWLIHVPAVDRWTQARHLREIDTMARDLVAVMLDIEPETITINIELRLPEDVTRHLSEAKRLREAAAKANSAAAKESRAAARALADQGLPLRDIGAALGISHQRAAQLLDKSA</sequence>
<keyword evidence="2" id="KW-1185">Reference proteome</keyword>
<evidence type="ECO:0008006" key="3">
    <source>
        <dbReference type="Google" id="ProtNLM"/>
    </source>
</evidence>
<evidence type="ECO:0000313" key="1">
    <source>
        <dbReference type="EMBL" id="NNM44427.1"/>
    </source>
</evidence>